<feature type="active site" description="Proton acceptor" evidence="2">
    <location>
        <position position="209"/>
    </location>
</feature>
<dbReference type="OrthoDB" id="197155at2759"/>
<dbReference type="STRING" id="448386.A0A2V3ILW4"/>
<proteinExistence type="predicted"/>
<protein>
    <submittedName>
        <fullName evidence="4">Patatin-like phospholipase domain-containing protein 4</fullName>
    </submittedName>
</protein>
<dbReference type="AlphaFoldDB" id="A0A2V3ILW4"/>
<feature type="active site" description="Nucleophile" evidence="2">
    <location>
        <position position="88"/>
    </location>
</feature>
<gene>
    <name evidence="4" type="ORF">BWQ96_07195</name>
</gene>
<evidence type="ECO:0000313" key="5">
    <source>
        <dbReference type="Proteomes" id="UP000247409"/>
    </source>
</evidence>
<evidence type="ECO:0000313" key="4">
    <source>
        <dbReference type="EMBL" id="PXF43048.1"/>
    </source>
</evidence>
<feature type="domain" description="PNPLA" evidence="3">
    <location>
        <begin position="53"/>
        <end position="222"/>
    </location>
</feature>
<feature type="short sequence motif" description="DGA/G" evidence="2">
    <location>
        <begin position="209"/>
        <end position="211"/>
    </location>
</feature>
<comment type="caution">
    <text evidence="2">Lacks conserved residue(s) required for the propagation of feature annotation.</text>
</comment>
<dbReference type="GO" id="GO:0004806">
    <property type="term" value="F:triacylglycerol lipase activity"/>
    <property type="evidence" value="ECO:0007669"/>
    <property type="project" value="TreeGrafter"/>
</dbReference>
<dbReference type="PROSITE" id="PS51635">
    <property type="entry name" value="PNPLA"/>
    <property type="match status" value="1"/>
</dbReference>
<organism evidence="4 5">
    <name type="scientific">Gracilariopsis chorda</name>
    <dbReference type="NCBI Taxonomy" id="448386"/>
    <lineage>
        <taxon>Eukaryota</taxon>
        <taxon>Rhodophyta</taxon>
        <taxon>Florideophyceae</taxon>
        <taxon>Rhodymeniophycidae</taxon>
        <taxon>Gracilariales</taxon>
        <taxon>Gracilariaceae</taxon>
        <taxon>Gracilariopsis</taxon>
    </lineage>
</organism>
<evidence type="ECO:0000256" key="2">
    <source>
        <dbReference type="PROSITE-ProRule" id="PRU01161"/>
    </source>
</evidence>
<keyword evidence="2" id="KW-0442">Lipid degradation</keyword>
<accession>A0A2V3ILW4</accession>
<keyword evidence="1 2" id="KW-0443">Lipid metabolism</keyword>
<dbReference type="InterPro" id="IPR033562">
    <property type="entry name" value="PLPL"/>
</dbReference>
<feature type="short sequence motif" description="GXSXG" evidence="2">
    <location>
        <begin position="86"/>
        <end position="90"/>
    </location>
</feature>
<evidence type="ECO:0000256" key="1">
    <source>
        <dbReference type="ARBA" id="ARBA00023098"/>
    </source>
</evidence>
<comment type="caution">
    <text evidence="4">The sequence shown here is derived from an EMBL/GenBank/DDBJ whole genome shotgun (WGS) entry which is preliminary data.</text>
</comment>
<name>A0A2V3ILW4_9FLOR</name>
<dbReference type="EMBL" id="NBIV01000139">
    <property type="protein sequence ID" value="PXF43048.1"/>
    <property type="molecule type" value="Genomic_DNA"/>
</dbReference>
<keyword evidence="5" id="KW-1185">Reference proteome</keyword>
<dbReference type="GO" id="GO:0005811">
    <property type="term" value="C:lipid droplet"/>
    <property type="evidence" value="ECO:0007669"/>
    <property type="project" value="TreeGrafter"/>
</dbReference>
<keyword evidence="2" id="KW-0378">Hydrolase</keyword>
<dbReference type="GO" id="GO:0005737">
    <property type="term" value="C:cytoplasm"/>
    <property type="evidence" value="ECO:0007669"/>
    <property type="project" value="TreeGrafter"/>
</dbReference>
<dbReference type="SUPFAM" id="SSF52151">
    <property type="entry name" value="FabD/lysophospholipase-like"/>
    <property type="match status" value="1"/>
</dbReference>
<dbReference type="PANTHER" id="PTHR12406">
    <property type="entry name" value="CALCIUM-INDEPENDENT PHOSPHOLIPASE A2 IPLA2 -RELATED"/>
    <property type="match status" value="1"/>
</dbReference>
<dbReference type="Gene3D" id="3.40.1090.10">
    <property type="entry name" value="Cytosolic phospholipase A2 catalytic domain"/>
    <property type="match status" value="2"/>
</dbReference>
<dbReference type="GO" id="GO:0055088">
    <property type="term" value="P:lipid homeostasis"/>
    <property type="evidence" value="ECO:0007669"/>
    <property type="project" value="TreeGrafter"/>
</dbReference>
<sequence length="281" mass="31111">MRNLLIAVSKRILTACSPTLAERYLSRSFLGHYVGMDRTLGTTETKHLPLHSVSLSGCAWMLPYHIGVCEVLKSENVVDKNTIWLGSSGGALIAAAAALDLDLQFQLKFCISMGTESIERHALGPIGTMTHYIVPHLLRSLPTDAHVTATDRLFVSVTETPHRSQVYGNALISKFKSRAHLHNVLAASTYIPIYYEKPVRPGIGKFYWDGGFSNNQPVLYAEDGQIITTTVNPNARTADISPQTQETCNIEHLFPCDCSAAMKIYEKGRQDAADYVKWLRS</sequence>
<dbReference type="InterPro" id="IPR016035">
    <property type="entry name" value="Acyl_Trfase/lysoPLipase"/>
</dbReference>
<dbReference type="Proteomes" id="UP000247409">
    <property type="component" value="Unassembled WGS sequence"/>
</dbReference>
<dbReference type="InterPro" id="IPR002641">
    <property type="entry name" value="PNPLA_dom"/>
</dbReference>
<evidence type="ECO:0000259" key="3">
    <source>
        <dbReference type="PROSITE" id="PS51635"/>
    </source>
</evidence>
<dbReference type="GO" id="GO:0019433">
    <property type="term" value="P:triglyceride catabolic process"/>
    <property type="evidence" value="ECO:0007669"/>
    <property type="project" value="TreeGrafter"/>
</dbReference>
<dbReference type="Pfam" id="PF01734">
    <property type="entry name" value="Patatin"/>
    <property type="match status" value="1"/>
</dbReference>
<dbReference type="PANTHER" id="PTHR12406:SF7">
    <property type="entry name" value="PATATIN-LIKE PHOSPHOLIPASE DOMAIN-CONTAINING PROTEIN 4"/>
    <property type="match status" value="1"/>
</dbReference>
<reference evidence="4 5" key="1">
    <citation type="journal article" date="2018" name="Mol. Biol. Evol.">
        <title>Analysis of the draft genome of the red seaweed Gracilariopsis chorda provides insights into genome size evolution in Rhodophyta.</title>
        <authorList>
            <person name="Lee J."/>
            <person name="Yang E.C."/>
            <person name="Graf L."/>
            <person name="Yang J.H."/>
            <person name="Qiu H."/>
            <person name="Zel Zion U."/>
            <person name="Chan C.X."/>
            <person name="Stephens T.G."/>
            <person name="Weber A.P.M."/>
            <person name="Boo G.H."/>
            <person name="Boo S.M."/>
            <person name="Kim K.M."/>
            <person name="Shin Y."/>
            <person name="Jung M."/>
            <person name="Lee S.J."/>
            <person name="Yim H.S."/>
            <person name="Lee J.H."/>
            <person name="Bhattacharya D."/>
            <person name="Yoon H.S."/>
        </authorList>
    </citation>
    <scope>NUCLEOTIDE SEQUENCE [LARGE SCALE GENOMIC DNA]</scope>
    <source>
        <strain evidence="4 5">SKKU-2015</strain>
        <tissue evidence="4">Whole body</tissue>
    </source>
</reference>
<dbReference type="GO" id="GO:0016020">
    <property type="term" value="C:membrane"/>
    <property type="evidence" value="ECO:0007669"/>
    <property type="project" value="TreeGrafter"/>
</dbReference>